<feature type="domain" description="Putative Flp pilus-assembly TadG-like N-terminal" evidence="2">
    <location>
        <begin position="20"/>
        <end position="65"/>
    </location>
</feature>
<proteinExistence type="predicted"/>
<feature type="transmembrane region" description="Helical" evidence="1">
    <location>
        <begin position="21"/>
        <end position="41"/>
    </location>
</feature>
<gene>
    <name evidence="3" type="ORF">IOQ59_12870</name>
</gene>
<sequence>MDRSYSTRMKMLRSLKGQRGVVMIMVTIGMVAILAVAGLALDGGHMFLTKTRLQNAVDAAALTAAKTLKSTDSMAVATAAAQATFEDNLGAPGNEPLLADWDDGNGDIVFTVQYSPTLNPFVSSATPPYVRVIVSGVTLDTWLIRVLGVDQTVASASAVSGPINVTGICDLVPMLACGCEPGTAGCCDGGNDAGCAADSYYGYTVPDSSTNLTLDDVTSVKISAGNNQDIGPGNFHLLRLGDNQGGNYIRDALAGAKTGLCADYDPVSGEETVDSEPGNKVGPALTGLNARFDGGTFGTGQNQEYVPPDYVTQEALEDVSDELILADDGTVQTEDGAPAPDLFDYNDYLGAVDSSCADGETCNLSGEPYRRMMVLPIGHCTGLTNGTSSPITVQGYGCFMLLQRGSQGNNGADFFGQFVGAADARGCDVAGGIDPGASPSLPTQIVLFRDPDSGDS</sequence>
<evidence type="ECO:0000313" key="4">
    <source>
        <dbReference type="Proteomes" id="UP000640333"/>
    </source>
</evidence>
<dbReference type="RefSeq" id="WP_193953779.1">
    <property type="nucleotide sequence ID" value="NZ_JADEYS010000012.1"/>
</dbReference>
<dbReference type="AlphaFoldDB" id="A0A8J7JYZ8"/>
<name>A0A8J7JYZ8_9GAMM</name>
<keyword evidence="1" id="KW-1133">Transmembrane helix</keyword>
<accession>A0A8J7JYZ8</accession>
<comment type="caution">
    <text evidence="3">The sequence shown here is derived from an EMBL/GenBank/DDBJ whole genome shotgun (WGS) entry which is preliminary data.</text>
</comment>
<dbReference type="InterPro" id="IPR028087">
    <property type="entry name" value="Tad_N"/>
</dbReference>
<dbReference type="Proteomes" id="UP000640333">
    <property type="component" value="Unassembled WGS sequence"/>
</dbReference>
<reference evidence="3" key="1">
    <citation type="submission" date="2020-10" db="EMBL/GenBank/DDBJ databases">
        <title>Bacterium isolated from coastal waters sediment.</title>
        <authorList>
            <person name="Chen R.-J."/>
            <person name="Lu D.-C."/>
            <person name="Zhu K.-L."/>
            <person name="Du Z.-J."/>
        </authorList>
    </citation>
    <scope>NUCLEOTIDE SEQUENCE</scope>
    <source>
        <strain evidence="3">N1Y112</strain>
    </source>
</reference>
<evidence type="ECO:0000259" key="2">
    <source>
        <dbReference type="Pfam" id="PF13400"/>
    </source>
</evidence>
<dbReference type="EMBL" id="JADEYS010000012">
    <property type="protein sequence ID" value="MBE9398148.1"/>
    <property type="molecule type" value="Genomic_DNA"/>
</dbReference>
<evidence type="ECO:0000313" key="3">
    <source>
        <dbReference type="EMBL" id="MBE9398148.1"/>
    </source>
</evidence>
<evidence type="ECO:0000256" key="1">
    <source>
        <dbReference type="SAM" id="Phobius"/>
    </source>
</evidence>
<organism evidence="3 4">
    <name type="scientific">Pontibacterium sinense</name>
    <dbReference type="NCBI Taxonomy" id="2781979"/>
    <lineage>
        <taxon>Bacteria</taxon>
        <taxon>Pseudomonadati</taxon>
        <taxon>Pseudomonadota</taxon>
        <taxon>Gammaproteobacteria</taxon>
        <taxon>Oceanospirillales</taxon>
        <taxon>Oceanospirillaceae</taxon>
        <taxon>Pontibacterium</taxon>
    </lineage>
</organism>
<protein>
    <submittedName>
        <fullName evidence="3">Tad domain-containing protein</fullName>
    </submittedName>
</protein>
<keyword evidence="1" id="KW-0812">Transmembrane</keyword>
<keyword evidence="4" id="KW-1185">Reference proteome</keyword>
<dbReference type="Pfam" id="PF13400">
    <property type="entry name" value="Tad"/>
    <property type="match status" value="1"/>
</dbReference>
<keyword evidence="1" id="KW-0472">Membrane</keyword>